<feature type="domain" description="Cytochrome c" evidence="5">
    <location>
        <begin position="10"/>
        <end position="95"/>
    </location>
</feature>
<evidence type="ECO:0000256" key="1">
    <source>
        <dbReference type="ARBA" id="ARBA00022617"/>
    </source>
</evidence>
<keyword evidence="1 4" id="KW-0349">Heme</keyword>
<dbReference type="SUPFAM" id="SSF46626">
    <property type="entry name" value="Cytochrome c"/>
    <property type="match status" value="1"/>
</dbReference>
<evidence type="ECO:0000313" key="6">
    <source>
        <dbReference type="EMBL" id="KAK9271411.1"/>
    </source>
</evidence>
<keyword evidence="7" id="KW-1185">Reference proteome</keyword>
<dbReference type="AlphaFoldDB" id="A0AAP0R948"/>
<dbReference type="InterPro" id="IPR036909">
    <property type="entry name" value="Cyt_c-like_dom_sf"/>
</dbReference>
<organism evidence="6 7">
    <name type="scientific">Liquidambar formosana</name>
    <name type="common">Formosan gum</name>
    <dbReference type="NCBI Taxonomy" id="63359"/>
    <lineage>
        <taxon>Eukaryota</taxon>
        <taxon>Viridiplantae</taxon>
        <taxon>Streptophyta</taxon>
        <taxon>Embryophyta</taxon>
        <taxon>Tracheophyta</taxon>
        <taxon>Spermatophyta</taxon>
        <taxon>Magnoliopsida</taxon>
        <taxon>eudicotyledons</taxon>
        <taxon>Gunneridae</taxon>
        <taxon>Pentapetalae</taxon>
        <taxon>Saxifragales</taxon>
        <taxon>Altingiaceae</taxon>
        <taxon>Liquidambar</taxon>
    </lineage>
</organism>
<protein>
    <recommendedName>
        <fullName evidence="5">Cytochrome c domain-containing protein</fullName>
    </recommendedName>
</protein>
<dbReference type="EMBL" id="JBBPBK010000014">
    <property type="protein sequence ID" value="KAK9271411.1"/>
    <property type="molecule type" value="Genomic_DNA"/>
</dbReference>
<accession>A0AAP0R948</accession>
<evidence type="ECO:0000256" key="3">
    <source>
        <dbReference type="ARBA" id="ARBA00023004"/>
    </source>
</evidence>
<proteinExistence type="predicted"/>
<dbReference type="InterPro" id="IPR009056">
    <property type="entry name" value="Cyt_c-like_dom"/>
</dbReference>
<dbReference type="GO" id="GO:0009055">
    <property type="term" value="F:electron transfer activity"/>
    <property type="evidence" value="ECO:0007669"/>
    <property type="project" value="InterPro"/>
</dbReference>
<dbReference type="GO" id="GO:0020037">
    <property type="term" value="F:heme binding"/>
    <property type="evidence" value="ECO:0007669"/>
    <property type="project" value="InterPro"/>
</dbReference>
<dbReference type="Gene3D" id="1.10.760.10">
    <property type="entry name" value="Cytochrome c-like domain"/>
    <property type="match status" value="1"/>
</dbReference>
<evidence type="ECO:0000256" key="4">
    <source>
        <dbReference type="PROSITE-ProRule" id="PRU00433"/>
    </source>
</evidence>
<keyword evidence="3 4" id="KW-0408">Iron</keyword>
<comment type="caution">
    <text evidence="6">The sequence shown here is derived from an EMBL/GenBank/DDBJ whole genome shotgun (WGS) entry which is preliminary data.</text>
</comment>
<evidence type="ECO:0000259" key="5">
    <source>
        <dbReference type="PROSITE" id="PS51007"/>
    </source>
</evidence>
<reference evidence="6 7" key="1">
    <citation type="journal article" date="2024" name="Plant J.">
        <title>Genome sequences and population genomics reveal climatic adaptation and genomic divergence between two closely related sweetgum species.</title>
        <authorList>
            <person name="Xu W.Q."/>
            <person name="Ren C.Q."/>
            <person name="Zhang X.Y."/>
            <person name="Comes H.P."/>
            <person name="Liu X.H."/>
            <person name="Li Y.G."/>
            <person name="Kettle C.J."/>
            <person name="Jalonen R."/>
            <person name="Gaisberger H."/>
            <person name="Ma Y.Z."/>
            <person name="Qiu Y.X."/>
        </authorList>
    </citation>
    <scope>NUCLEOTIDE SEQUENCE [LARGE SCALE GENOMIC DNA]</scope>
    <source>
        <strain evidence="6">Hangzhou</strain>
    </source>
</reference>
<sequence>MASFEQAPPGDSKSGEKIFRTKCAQCHTVDKGAGHKQARDAFEIWNGQPLNFKSWCQMLYSWNKDGFPRTEEATGTSGSHCLSERIHSTLKLSPF</sequence>
<evidence type="ECO:0000313" key="7">
    <source>
        <dbReference type="Proteomes" id="UP001415857"/>
    </source>
</evidence>
<keyword evidence="2 4" id="KW-0479">Metal-binding</keyword>
<gene>
    <name evidence="6" type="ORF">L1049_027001</name>
</gene>
<dbReference type="Proteomes" id="UP001415857">
    <property type="component" value="Unassembled WGS sequence"/>
</dbReference>
<dbReference type="PROSITE" id="PS51007">
    <property type="entry name" value="CYTC"/>
    <property type="match status" value="1"/>
</dbReference>
<name>A0AAP0R948_LIQFO</name>
<dbReference type="Pfam" id="PF00034">
    <property type="entry name" value="Cytochrom_C"/>
    <property type="match status" value="1"/>
</dbReference>
<evidence type="ECO:0000256" key="2">
    <source>
        <dbReference type="ARBA" id="ARBA00022723"/>
    </source>
</evidence>
<dbReference type="GO" id="GO:0046872">
    <property type="term" value="F:metal ion binding"/>
    <property type="evidence" value="ECO:0007669"/>
    <property type="project" value="UniProtKB-KW"/>
</dbReference>